<evidence type="ECO:0000256" key="1">
    <source>
        <dbReference type="SAM" id="SignalP"/>
    </source>
</evidence>
<protein>
    <recommendedName>
        <fullName evidence="4">Secreted protein</fullName>
    </recommendedName>
</protein>
<keyword evidence="1" id="KW-0732">Signal</keyword>
<dbReference type="Gramene" id="TKW33177">
    <property type="protein sequence ID" value="TKW33177"/>
    <property type="gene ID" value="SEVIR_2G215933v2"/>
</dbReference>
<evidence type="ECO:0008006" key="4">
    <source>
        <dbReference type="Google" id="ProtNLM"/>
    </source>
</evidence>
<feature type="chain" id="PRO_5020516314" description="Secreted protein" evidence="1">
    <location>
        <begin position="18"/>
        <end position="96"/>
    </location>
</feature>
<sequence>MAMLFQNLLRFSVPVLTVVCGRSWSIGWVRVPQILHGSHWRNSSPRTQIFSLRMSCFKRRGEVLWTLSLGRCTTGGRRRHLVANVAPNFSILWLGQ</sequence>
<accession>A0A4U6W6P2</accession>
<name>A0A4U6W6P2_SETVI</name>
<gene>
    <name evidence="2" type="ORF">SEVIR_2G215933v2</name>
</gene>
<keyword evidence="3" id="KW-1185">Reference proteome</keyword>
<organism evidence="2 3">
    <name type="scientific">Setaria viridis</name>
    <name type="common">Green bristlegrass</name>
    <name type="synonym">Setaria italica subsp. viridis</name>
    <dbReference type="NCBI Taxonomy" id="4556"/>
    <lineage>
        <taxon>Eukaryota</taxon>
        <taxon>Viridiplantae</taxon>
        <taxon>Streptophyta</taxon>
        <taxon>Embryophyta</taxon>
        <taxon>Tracheophyta</taxon>
        <taxon>Spermatophyta</taxon>
        <taxon>Magnoliopsida</taxon>
        <taxon>Liliopsida</taxon>
        <taxon>Poales</taxon>
        <taxon>Poaceae</taxon>
        <taxon>PACMAD clade</taxon>
        <taxon>Panicoideae</taxon>
        <taxon>Panicodae</taxon>
        <taxon>Paniceae</taxon>
        <taxon>Cenchrinae</taxon>
        <taxon>Setaria</taxon>
    </lineage>
</organism>
<proteinExistence type="predicted"/>
<dbReference type="Proteomes" id="UP000298652">
    <property type="component" value="Chromosome 2"/>
</dbReference>
<feature type="signal peptide" evidence="1">
    <location>
        <begin position="1"/>
        <end position="17"/>
    </location>
</feature>
<reference evidence="2" key="1">
    <citation type="submission" date="2019-03" db="EMBL/GenBank/DDBJ databases">
        <title>WGS assembly of Setaria viridis.</title>
        <authorList>
            <person name="Huang P."/>
            <person name="Jenkins J."/>
            <person name="Grimwood J."/>
            <person name="Barry K."/>
            <person name="Healey A."/>
            <person name="Mamidi S."/>
            <person name="Sreedasyam A."/>
            <person name="Shu S."/>
            <person name="Feldman M."/>
            <person name="Wu J."/>
            <person name="Yu Y."/>
            <person name="Chen C."/>
            <person name="Johnson J."/>
            <person name="Rokhsar D."/>
            <person name="Baxter I."/>
            <person name="Schmutz J."/>
            <person name="Brutnell T."/>
            <person name="Kellogg E."/>
        </authorList>
    </citation>
    <scope>NUCLEOTIDE SEQUENCE [LARGE SCALE GENOMIC DNA]</scope>
</reference>
<evidence type="ECO:0000313" key="2">
    <source>
        <dbReference type="EMBL" id="TKW33177.1"/>
    </source>
</evidence>
<dbReference type="AlphaFoldDB" id="A0A4U6W6P2"/>
<evidence type="ECO:0000313" key="3">
    <source>
        <dbReference type="Proteomes" id="UP000298652"/>
    </source>
</evidence>
<dbReference type="EMBL" id="CM016553">
    <property type="protein sequence ID" value="TKW33177.1"/>
    <property type="molecule type" value="Genomic_DNA"/>
</dbReference>